<comment type="caution">
    <text evidence="9">The sequence shown here is derived from an EMBL/GenBank/DDBJ whole genome shotgun (WGS) entry which is preliminary data.</text>
</comment>
<evidence type="ECO:0000259" key="6">
    <source>
        <dbReference type="Pfam" id="PF00441"/>
    </source>
</evidence>
<evidence type="ECO:0000256" key="5">
    <source>
        <dbReference type="RuleBase" id="RU362125"/>
    </source>
</evidence>
<keyword evidence="5" id="KW-0560">Oxidoreductase</keyword>
<proteinExistence type="inferred from homology"/>
<evidence type="ECO:0000313" key="9">
    <source>
        <dbReference type="EMBL" id="GAA1112757.1"/>
    </source>
</evidence>
<dbReference type="SUPFAM" id="SSF56645">
    <property type="entry name" value="Acyl-CoA dehydrogenase NM domain-like"/>
    <property type="match status" value="1"/>
</dbReference>
<comment type="similarity">
    <text evidence="2 5">Belongs to the acyl-CoA dehydrogenase family.</text>
</comment>
<organism evidence="9 10">
    <name type="scientific">Kitasatospora arboriphila</name>
    <dbReference type="NCBI Taxonomy" id="258052"/>
    <lineage>
        <taxon>Bacteria</taxon>
        <taxon>Bacillati</taxon>
        <taxon>Actinomycetota</taxon>
        <taxon>Actinomycetes</taxon>
        <taxon>Kitasatosporales</taxon>
        <taxon>Streptomycetaceae</taxon>
        <taxon>Kitasatospora</taxon>
    </lineage>
</organism>
<keyword evidence="4 5" id="KW-0274">FAD</keyword>
<dbReference type="RefSeq" id="WP_344627027.1">
    <property type="nucleotide sequence ID" value="NZ_BAAALD010000086.1"/>
</dbReference>
<sequence>MSTFSLDPGPDQTAVRDWLHGFAADVIRPAAAEWDEREETPWPIIQEAAKVGIYSLDFYAQQYFDPSGVGIPIAMEELFWGDAGIGLAIVGTTLAAVAVLANGTDEQIGTWAPQMFGTPDDVKVAAFCSSEPDAGSDVSALRTRAVYDEAKDEWVLNGTKTWATNGGIADVHVVVATVDPALGARGQASFVVPPGTPGLSQGQKFKKHGIRASHTAEVVIDGVRVPGHCLLGGKEKLDERLARARERAAGGTGPAKGKNAAMATFEASRPAVGAQAVGIARAAYEVALDYAKTRVQFGRPIIDNQGVAFQLADMKTRIDAARLLVWRASWMAATNQPFHNAEGSMSKLYAGETAKWVTSQAMQILGGNGFTREYPVERMHRDSAIYTIFEGTSEIQRLVISRAISGMPIR</sequence>
<feature type="domain" description="Acyl-CoA oxidase/dehydrogenase middle" evidence="7">
    <location>
        <begin position="126"/>
        <end position="223"/>
    </location>
</feature>
<dbReference type="InterPro" id="IPR037069">
    <property type="entry name" value="AcylCoA_DH/ox_N_sf"/>
</dbReference>
<feature type="domain" description="Acyl-CoA dehydrogenase/oxidase N-terminal" evidence="8">
    <location>
        <begin position="10"/>
        <end position="115"/>
    </location>
</feature>
<dbReference type="PANTHER" id="PTHR43884:SF12">
    <property type="entry name" value="ISOVALERYL-COA DEHYDROGENASE, MITOCHONDRIAL-RELATED"/>
    <property type="match status" value="1"/>
</dbReference>
<evidence type="ECO:0000256" key="3">
    <source>
        <dbReference type="ARBA" id="ARBA00022630"/>
    </source>
</evidence>
<dbReference type="PANTHER" id="PTHR43884">
    <property type="entry name" value="ACYL-COA DEHYDROGENASE"/>
    <property type="match status" value="1"/>
</dbReference>
<accession>A0ABN1U1L3</accession>
<dbReference type="SUPFAM" id="SSF47203">
    <property type="entry name" value="Acyl-CoA dehydrogenase C-terminal domain-like"/>
    <property type="match status" value="1"/>
</dbReference>
<dbReference type="Pfam" id="PF00441">
    <property type="entry name" value="Acyl-CoA_dh_1"/>
    <property type="match status" value="1"/>
</dbReference>
<keyword evidence="3 5" id="KW-0285">Flavoprotein</keyword>
<evidence type="ECO:0000256" key="4">
    <source>
        <dbReference type="ARBA" id="ARBA00022827"/>
    </source>
</evidence>
<evidence type="ECO:0000313" key="10">
    <source>
        <dbReference type="Proteomes" id="UP001499987"/>
    </source>
</evidence>
<evidence type="ECO:0000256" key="2">
    <source>
        <dbReference type="ARBA" id="ARBA00009347"/>
    </source>
</evidence>
<name>A0ABN1U1L3_9ACTN</name>
<dbReference type="InterPro" id="IPR009100">
    <property type="entry name" value="AcylCoA_DH/oxidase_NM_dom_sf"/>
</dbReference>
<dbReference type="Gene3D" id="1.10.540.10">
    <property type="entry name" value="Acyl-CoA dehydrogenase/oxidase, N-terminal domain"/>
    <property type="match status" value="1"/>
</dbReference>
<gene>
    <name evidence="9" type="ORF">GCM10009663_62140</name>
</gene>
<dbReference type="Pfam" id="PF02770">
    <property type="entry name" value="Acyl-CoA_dh_M"/>
    <property type="match status" value="1"/>
</dbReference>
<comment type="cofactor">
    <cofactor evidence="1 5">
        <name>FAD</name>
        <dbReference type="ChEBI" id="CHEBI:57692"/>
    </cofactor>
</comment>
<dbReference type="InterPro" id="IPR006091">
    <property type="entry name" value="Acyl-CoA_Oxase/DH_mid-dom"/>
</dbReference>
<dbReference type="Gene3D" id="2.40.110.10">
    <property type="entry name" value="Butyryl-CoA Dehydrogenase, subunit A, domain 2"/>
    <property type="match status" value="1"/>
</dbReference>
<dbReference type="PROSITE" id="PS00073">
    <property type="entry name" value="ACYL_COA_DH_2"/>
    <property type="match status" value="1"/>
</dbReference>
<dbReference type="InterPro" id="IPR013786">
    <property type="entry name" value="AcylCoA_DH/ox_N"/>
</dbReference>
<evidence type="ECO:0000259" key="8">
    <source>
        <dbReference type="Pfam" id="PF02771"/>
    </source>
</evidence>
<dbReference type="EMBL" id="BAAALD010000086">
    <property type="protein sequence ID" value="GAA1112757.1"/>
    <property type="molecule type" value="Genomic_DNA"/>
</dbReference>
<dbReference type="InterPro" id="IPR036250">
    <property type="entry name" value="AcylCo_DH-like_C"/>
</dbReference>
<dbReference type="InterPro" id="IPR006089">
    <property type="entry name" value="Acyl-CoA_DH_CS"/>
</dbReference>
<evidence type="ECO:0000259" key="7">
    <source>
        <dbReference type="Pfam" id="PF02770"/>
    </source>
</evidence>
<dbReference type="InterPro" id="IPR009075">
    <property type="entry name" value="AcylCo_DH/oxidase_C"/>
</dbReference>
<feature type="domain" description="Acyl-CoA dehydrogenase/oxidase C-terminal" evidence="6">
    <location>
        <begin position="256"/>
        <end position="404"/>
    </location>
</feature>
<reference evidence="9 10" key="1">
    <citation type="journal article" date="2019" name="Int. J. Syst. Evol. Microbiol.">
        <title>The Global Catalogue of Microorganisms (GCM) 10K type strain sequencing project: providing services to taxonomists for standard genome sequencing and annotation.</title>
        <authorList>
            <consortium name="The Broad Institute Genomics Platform"/>
            <consortium name="The Broad Institute Genome Sequencing Center for Infectious Disease"/>
            <person name="Wu L."/>
            <person name="Ma J."/>
        </authorList>
    </citation>
    <scope>NUCLEOTIDE SEQUENCE [LARGE SCALE GENOMIC DNA]</scope>
    <source>
        <strain evidence="9 10">JCM 13002</strain>
    </source>
</reference>
<dbReference type="Proteomes" id="UP001499987">
    <property type="component" value="Unassembled WGS sequence"/>
</dbReference>
<dbReference type="InterPro" id="IPR046373">
    <property type="entry name" value="Acyl-CoA_Oxase/DH_mid-dom_sf"/>
</dbReference>
<keyword evidence="10" id="KW-1185">Reference proteome</keyword>
<dbReference type="Pfam" id="PF02771">
    <property type="entry name" value="Acyl-CoA_dh_N"/>
    <property type="match status" value="1"/>
</dbReference>
<evidence type="ECO:0000256" key="1">
    <source>
        <dbReference type="ARBA" id="ARBA00001974"/>
    </source>
</evidence>
<protein>
    <submittedName>
        <fullName evidence="9">Acyl-CoA dehydrogenase family protein</fullName>
    </submittedName>
</protein>
<dbReference type="Gene3D" id="1.20.140.10">
    <property type="entry name" value="Butyryl-CoA Dehydrogenase, subunit A, domain 3"/>
    <property type="match status" value="1"/>
</dbReference>